<dbReference type="AlphaFoldDB" id="A0A8T0JLV7"/>
<evidence type="ECO:0000313" key="3">
    <source>
        <dbReference type="Proteomes" id="UP000743370"/>
    </source>
</evidence>
<dbReference type="Proteomes" id="UP000743370">
    <property type="component" value="Unassembled WGS sequence"/>
</dbReference>
<dbReference type="PANTHER" id="PTHR23079">
    <property type="entry name" value="RNA-DEPENDENT RNA POLYMERASE"/>
    <property type="match status" value="1"/>
</dbReference>
<keyword evidence="2" id="KW-0696">RNA-directed RNA polymerase</keyword>
<keyword evidence="2" id="KW-0808">Transferase</keyword>
<name>A0A8T0JLV7_PHAAN</name>
<sequence length="142" mass="16426">MEIDGFEKYTASASEYKNMYDFKLENLMDYYGIETEAEIISGNILKMAKSFSERKDLEGINHAVMSLRKEARSWFNVMIKNKSNSQADDDAYAIACLVPYKERQNQTENFYHESLEITKIDSTITVFLPFVDNSALSKELNM</sequence>
<organism evidence="2 3">
    <name type="scientific">Phaseolus angularis</name>
    <name type="common">Azuki bean</name>
    <name type="synonym">Vigna angularis</name>
    <dbReference type="NCBI Taxonomy" id="3914"/>
    <lineage>
        <taxon>Eukaryota</taxon>
        <taxon>Viridiplantae</taxon>
        <taxon>Streptophyta</taxon>
        <taxon>Embryophyta</taxon>
        <taxon>Tracheophyta</taxon>
        <taxon>Spermatophyta</taxon>
        <taxon>Magnoliopsida</taxon>
        <taxon>eudicotyledons</taxon>
        <taxon>Gunneridae</taxon>
        <taxon>Pentapetalae</taxon>
        <taxon>rosids</taxon>
        <taxon>fabids</taxon>
        <taxon>Fabales</taxon>
        <taxon>Fabaceae</taxon>
        <taxon>Papilionoideae</taxon>
        <taxon>50 kb inversion clade</taxon>
        <taxon>NPAAA clade</taxon>
        <taxon>indigoferoid/millettioid clade</taxon>
        <taxon>Phaseoleae</taxon>
        <taxon>Vigna</taxon>
    </lineage>
</organism>
<evidence type="ECO:0000313" key="2">
    <source>
        <dbReference type="EMBL" id="KAG2376449.1"/>
    </source>
</evidence>
<dbReference type="GO" id="GO:0030422">
    <property type="term" value="P:siRNA processing"/>
    <property type="evidence" value="ECO:0007669"/>
    <property type="project" value="TreeGrafter"/>
</dbReference>
<gene>
    <name evidence="2" type="ORF">HKW66_Vig0153970</name>
</gene>
<reference evidence="2 3" key="1">
    <citation type="submission" date="2020-05" db="EMBL/GenBank/DDBJ databases">
        <title>Vigna angularis (adzuki bean) Var. LongXiaoDou No. 4 denovo assembly.</title>
        <authorList>
            <person name="Xiang H."/>
        </authorList>
    </citation>
    <scope>NUCLEOTIDE SEQUENCE [LARGE SCALE GENOMIC DNA]</scope>
    <source>
        <tissue evidence="2">Leaf</tissue>
    </source>
</reference>
<dbReference type="InterPro" id="IPR058752">
    <property type="entry name" value="RDRP_C_head"/>
</dbReference>
<evidence type="ECO:0000259" key="1">
    <source>
        <dbReference type="Pfam" id="PF26253"/>
    </source>
</evidence>
<comment type="caution">
    <text evidence="2">The sequence shown here is derived from an EMBL/GenBank/DDBJ whole genome shotgun (WGS) entry which is preliminary data.</text>
</comment>
<dbReference type="PANTHER" id="PTHR23079:SF27">
    <property type="entry name" value="RNA-DEPENDENT RNA POLYMERASE"/>
    <property type="match status" value="1"/>
</dbReference>
<keyword evidence="2" id="KW-0548">Nucleotidyltransferase</keyword>
<feature type="domain" description="RDRP C-terminal head" evidence="1">
    <location>
        <begin position="1"/>
        <end position="95"/>
    </location>
</feature>
<dbReference type="GO" id="GO:0031380">
    <property type="term" value="C:nuclear RNA-directed RNA polymerase complex"/>
    <property type="evidence" value="ECO:0007669"/>
    <property type="project" value="TreeGrafter"/>
</dbReference>
<dbReference type="EMBL" id="JABFOF010000010">
    <property type="protein sequence ID" value="KAG2376449.1"/>
    <property type="molecule type" value="Genomic_DNA"/>
</dbReference>
<accession>A0A8T0JLV7</accession>
<dbReference type="Pfam" id="PF26253">
    <property type="entry name" value="RdRP_head"/>
    <property type="match status" value="1"/>
</dbReference>
<dbReference type="GO" id="GO:0003968">
    <property type="term" value="F:RNA-directed RNA polymerase activity"/>
    <property type="evidence" value="ECO:0007669"/>
    <property type="project" value="UniProtKB-KW"/>
</dbReference>
<proteinExistence type="predicted"/>
<dbReference type="InterPro" id="IPR007855">
    <property type="entry name" value="RDRP"/>
</dbReference>
<protein>
    <submittedName>
        <fullName evidence="2">RNA-dependent RNA polymerase</fullName>
    </submittedName>
</protein>